<dbReference type="SUPFAM" id="SSF52266">
    <property type="entry name" value="SGNH hydrolase"/>
    <property type="match status" value="1"/>
</dbReference>
<evidence type="ECO:0000313" key="1">
    <source>
        <dbReference type="EMBL" id="GEN58810.1"/>
    </source>
</evidence>
<dbReference type="Pfam" id="PF25182">
    <property type="entry name" value="NonGDSL"/>
    <property type="match status" value="1"/>
</dbReference>
<dbReference type="Proteomes" id="UP000321635">
    <property type="component" value="Unassembled WGS sequence"/>
</dbReference>
<dbReference type="CDD" id="cd00229">
    <property type="entry name" value="SGNH_hydrolase"/>
    <property type="match status" value="1"/>
</dbReference>
<dbReference type="Gene3D" id="3.40.50.1110">
    <property type="entry name" value="SGNH hydrolase"/>
    <property type="match status" value="1"/>
</dbReference>
<dbReference type="PANTHER" id="PTHR30383:SF5">
    <property type="entry name" value="SGNH HYDROLASE-TYPE ESTERASE DOMAIN-CONTAINING PROTEIN"/>
    <property type="match status" value="1"/>
</dbReference>
<evidence type="ECO:0000313" key="2">
    <source>
        <dbReference type="Proteomes" id="UP000321635"/>
    </source>
</evidence>
<dbReference type="InterPro" id="IPR051532">
    <property type="entry name" value="Ester_Hydrolysis_Enzymes"/>
</dbReference>
<dbReference type="GO" id="GO:0004622">
    <property type="term" value="F:phosphatidylcholine lysophospholipase activity"/>
    <property type="evidence" value="ECO:0007669"/>
    <property type="project" value="TreeGrafter"/>
</dbReference>
<dbReference type="OrthoDB" id="7203637at2"/>
<reference evidence="1 2" key="1">
    <citation type="submission" date="2019-07" db="EMBL/GenBank/DDBJ databases">
        <title>Whole genome shotgun sequence of Acetobacter nitrogenifigens NBRC 105050.</title>
        <authorList>
            <person name="Hosoyama A."/>
            <person name="Uohara A."/>
            <person name="Ohji S."/>
            <person name="Ichikawa N."/>
        </authorList>
    </citation>
    <scope>NUCLEOTIDE SEQUENCE [LARGE SCALE GENOMIC DNA]</scope>
    <source>
        <strain evidence="1 2">NBRC 105050</strain>
    </source>
</reference>
<keyword evidence="2" id="KW-1185">Reference proteome</keyword>
<dbReference type="AlphaFoldDB" id="A0A511X788"/>
<organism evidence="1 2">
    <name type="scientific">Acetobacter nitrogenifigens DSM 23921 = NBRC 105050</name>
    <dbReference type="NCBI Taxonomy" id="1120919"/>
    <lineage>
        <taxon>Bacteria</taxon>
        <taxon>Pseudomonadati</taxon>
        <taxon>Pseudomonadota</taxon>
        <taxon>Alphaproteobacteria</taxon>
        <taxon>Acetobacterales</taxon>
        <taxon>Acetobacteraceae</taxon>
        <taxon>Acetobacter</taxon>
    </lineage>
</organism>
<dbReference type="PANTHER" id="PTHR30383">
    <property type="entry name" value="THIOESTERASE 1/PROTEASE 1/LYSOPHOSPHOLIPASE L1"/>
    <property type="match status" value="1"/>
</dbReference>
<protein>
    <submittedName>
        <fullName evidence="1">Uncharacterized protein</fullName>
    </submittedName>
</protein>
<gene>
    <name evidence="1" type="ORF">ANI02nite_06940</name>
</gene>
<proteinExistence type="predicted"/>
<dbReference type="RefSeq" id="WP_035376144.1">
    <property type="nucleotide sequence ID" value="NZ_AUBI01000002.1"/>
</dbReference>
<dbReference type="InterPro" id="IPR036514">
    <property type="entry name" value="SGNH_hydro_sf"/>
</dbReference>
<dbReference type="STRING" id="1120919.GCA_000429165_00713"/>
<dbReference type="EMBL" id="BJYF01000003">
    <property type="protein sequence ID" value="GEN58810.1"/>
    <property type="molecule type" value="Genomic_DNA"/>
</dbReference>
<comment type="caution">
    <text evidence="1">The sequence shown here is derived from an EMBL/GenBank/DDBJ whole genome shotgun (WGS) entry which is preliminary data.</text>
</comment>
<dbReference type="InterPro" id="IPR057572">
    <property type="entry name" value="NonGDSL"/>
</dbReference>
<sequence>MTFFPRLTSRLEAGEPVTICLFGSSTTEGVGASSPEHGFAPIFARTFEPFARGGLTIVNLGIGGNGAREMHARLQPVLSANADLVIWQGGTNDAWQNVPLAEFEDLTRKDLSTLRESGADLAMIGPQWSRMMEECAAFPAFRDATPALGRELGVPVFDRYGRMKSWCAEYGMTRDDLSPDGLHMGDFGYRLLGEAVANWVIELTGAAQAWGRPAVMS</sequence>
<accession>A0A511X788</accession>
<name>A0A511X788_9PROT</name>